<keyword evidence="3" id="KW-0732">Signal</keyword>
<evidence type="ECO:0000256" key="2">
    <source>
        <dbReference type="ARBA" id="ARBA00023136"/>
    </source>
</evidence>
<keyword evidence="6" id="KW-1185">Reference proteome</keyword>
<organism evidence="5 6">
    <name type="scientific">Aerolutibacter ruishenii</name>
    <dbReference type="NCBI Taxonomy" id="686800"/>
    <lineage>
        <taxon>Bacteria</taxon>
        <taxon>Pseudomonadati</taxon>
        <taxon>Pseudomonadota</taxon>
        <taxon>Gammaproteobacteria</taxon>
        <taxon>Lysobacterales</taxon>
        <taxon>Lysobacteraceae</taxon>
        <taxon>Aerolutibacter</taxon>
    </lineage>
</organism>
<evidence type="ECO:0000259" key="4">
    <source>
        <dbReference type="Pfam" id="PF05433"/>
    </source>
</evidence>
<dbReference type="AlphaFoldDB" id="A0A562LPF9"/>
<dbReference type="PANTHER" id="PTHR35603:SF2">
    <property type="entry name" value="OUTER MEMBRANE LIPOPROTEIN"/>
    <property type="match status" value="1"/>
</dbReference>
<protein>
    <submittedName>
        <fullName evidence="5">Uncharacterized protein YcfJ</fullName>
    </submittedName>
</protein>
<evidence type="ECO:0000256" key="1">
    <source>
        <dbReference type="ARBA" id="ARBA00004370"/>
    </source>
</evidence>
<dbReference type="InterPro" id="IPR008816">
    <property type="entry name" value="Gly_zipper_2TM_dom"/>
</dbReference>
<dbReference type="Pfam" id="PF05433">
    <property type="entry name" value="Rick_17kDa_Anti"/>
    <property type="match status" value="1"/>
</dbReference>
<accession>A0A562LPF9</accession>
<dbReference type="EMBL" id="VLKP01000008">
    <property type="protein sequence ID" value="TWI09519.1"/>
    <property type="molecule type" value="Genomic_DNA"/>
</dbReference>
<name>A0A562LPF9_9GAMM</name>
<evidence type="ECO:0000313" key="5">
    <source>
        <dbReference type="EMBL" id="TWI09519.1"/>
    </source>
</evidence>
<feature type="signal peptide" evidence="3">
    <location>
        <begin position="1"/>
        <end position="22"/>
    </location>
</feature>
<dbReference type="Proteomes" id="UP000316471">
    <property type="component" value="Unassembled WGS sequence"/>
</dbReference>
<proteinExistence type="predicted"/>
<dbReference type="OrthoDB" id="9132795at2"/>
<feature type="chain" id="PRO_5021872579" evidence="3">
    <location>
        <begin position="23"/>
        <end position="224"/>
    </location>
</feature>
<gene>
    <name evidence="5" type="ORF">IP93_02136</name>
</gene>
<evidence type="ECO:0000256" key="3">
    <source>
        <dbReference type="SAM" id="SignalP"/>
    </source>
</evidence>
<dbReference type="GO" id="GO:0019867">
    <property type="term" value="C:outer membrane"/>
    <property type="evidence" value="ECO:0007669"/>
    <property type="project" value="InterPro"/>
</dbReference>
<comment type="caution">
    <text evidence="5">The sequence shown here is derived from an EMBL/GenBank/DDBJ whole genome shotgun (WGS) entry which is preliminary data.</text>
</comment>
<evidence type="ECO:0000313" key="6">
    <source>
        <dbReference type="Proteomes" id="UP000316471"/>
    </source>
</evidence>
<comment type="subcellular location">
    <subcellularLocation>
        <location evidence="1">Membrane</location>
    </subcellularLocation>
</comment>
<sequence length="224" mass="24243">MNRLLASSLAFALAATVGTASAQSYDAGRGDYPDSYAGTSQSDYARVIRVDPVFESGYTPARGQRCYDSPVYAGGSYDPYRNDRAYDGYRDQRRDGYYDQYGNYRTGSQGGTQAGSTMATVIGGVVGAVVGSQVGGGSARYATSAIGSMVGGLAGKQIYDQSHRQRTATTRVCDPEPVDGRYASTDRAVNAYDVTYEYGGRRYTSRTHYHPGDRIRVRVDVRPD</sequence>
<dbReference type="PANTHER" id="PTHR35603">
    <property type="match status" value="1"/>
</dbReference>
<dbReference type="InterPro" id="IPR051407">
    <property type="entry name" value="Bact_OM_lipoprot/Surf_antigen"/>
</dbReference>
<dbReference type="RefSeq" id="WP_144815454.1">
    <property type="nucleotide sequence ID" value="NZ_VLKP01000008.1"/>
</dbReference>
<feature type="domain" description="Glycine zipper 2TM" evidence="4">
    <location>
        <begin position="119"/>
        <end position="158"/>
    </location>
</feature>
<keyword evidence="2" id="KW-0472">Membrane</keyword>
<reference evidence="5 6" key="1">
    <citation type="journal article" date="2015" name="Stand. Genomic Sci.">
        <title>Genomic Encyclopedia of Bacterial and Archaeal Type Strains, Phase III: the genomes of soil and plant-associated and newly described type strains.</title>
        <authorList>
            <person name="Whitman W.B."/>
            <person name="Woyke T."/>
            <person name="Klenk H.P."/>
            <person name="Zhou Y."/>
            <person name="Lilburn T.G."/>
            <person name="Beck B.J."/>
            <person name="De Vos P."/>
            <person name="Vandamme P."/>
            <person name="Eisen J.A."/>
            <person name="Garrity G."/>
            <person name="Hugenholtz P."/>
            <person name="Kyrpides N.C."/>
        </authorList>
    </citation>
    <scope>NUCLEOTIDE SEQUENCE [LARGE SCALE GENOMIC DNA]</scope>
    <source>
        <strain evidence="5 6">CGMCC 1.10136</strain>
    </source>
</reference>